<name>A0A5R9GN09_9PROT</name>
<keyword evidence="1" id="KW-0812">Transmembrane</keyword>
<accession>A0A5R9GN09</accession>
<protein>
    <submittedName>
        <fullName evidence="2">Uncharacterized protein</fullName>
    </submittedName>
</protein>
<feature type="transmembrane region" description="Helical" evidence="1">
    <location>
        <begin position="54"/>
        <end position="74"/>
    </location>
</feature>
<feature type="transmembrane region" description="Helical" evidence="1">
    <location>
        <begin position="21"/>
        <end position="42"/>
    </location>
</feature>
<dbReference type="EMBL" id="VBRY01000009">
    <property type="protein sequence ID" value="TLS66485.1"/>
    <property type="molecule type" value="Genomic_DNA"/>
</dbReference>
<sequence>MAAYLKLEESMGTDDIPLLQDLMGVSLLALLLSPWAAIGLLLTALESPVMTPGLSIASSLLLLIALPKAVQLVAPAQAETRLTRPAE</sequence>
<comment type="caution">
    <text evidence="2">The sequence shown here is derived from an EMBL/GenBank/DDBJ whole genome shotgun (WGS) entry which is preliminary data.</text>
</comment>
<keyword evidence="3" id="KW-1185">Reference proteome</keyword>
<dbReference type="AlphaFoldDB" id="A0A5R9GN09"/>
<dbReference type="Proteomes" id="UP000306585">
    <property type="component" value="Unassembled WGS sequence"/>
</dbReference>
<keyword evidence="1" id="KW-1133">Transmembrane helix</keyword>
<organism evidence="2 3">
    <name type="scientific">Mariprofundus erugo</name>
    <dbReference type="NCBI Taxonomy" id="2528639"/>
    <lineage>
        <taxon>Bacteria</taxon>
        <taxon>Pseudomonadati</taxon>
        <taxon>Pseudomonadota</taxon>
        <taxon>Candidatius Mariprofundia</taxon>
        <taxon>Mariprofundales</taxon>
        <taxon>Mariprofundaceae</taxon>
        <taxon>Mariprofundus</taxon>
    </lineage>
</organism>
<gene>
    <name evidence="2" type="ORF">FEF65_09965</name>
</gene>
<dbReference type="RefSeq" id="WP_138239666.1">
    <property type="nucleotide sequence ID" value="NZ_VBRY01000009.1"/>
</dbReference>
<reference evidence="2 3" key="1">
    <citation type="journal article" date="2019" name="Appl. Environ. Microbiol.">
        <title>Environmental Evidence and Genomic Insight of Iron-oxidizing Bacteria Preference Towards More Corrosion Resistant Stainless Steel at Higher Salinities.</title>
        <authorList>
            <person name="Garrison C.E."/>
            <person name="Price K.A."/>
            <person name="Field E.K."/>
        </authorList>
    </citation>
    <scope>NUCLEOTIDE SEQUENCE [LARGE SCALE GENOMIC DNA]</scope>
    <source>
        <strain evidence="2 3">P3</strain>
    </source>
</reference>
<evidence type="ECO:0000256" key="1">
    <source>
        <dbReference type="SAM" id="Phobius"/>
    </source>
</evidence>
<evidence type="ECO:0000313" key="2">
    <source>
        <dbReference type="EMBL" id="TLS66485.1"/>
    </source>
</evidence>
<evidence type="ECO:0000313" key="3">
    <source>
        <dbReference type="Proteomes" id="UP000306585"/>
    </source>
</evidence>
<keyword evidence="1" id="KW-0472">Membrane</keyword>
<proteinExistence type="predicted"/>